<keyword evidence="2" id="KW-0732">Signal</keyword>
<keyword evidence="3" id="KW-0175">Coiled coil</keyword>
<dbReference type="InterPro" id="IPR036249">
    <property type="entry name" value="Thioredoxin-like_sf"/>
</dbReference>
<evidence type="ECO:0000313" key="6">
    <source>
        <dbReference type="Proteomes" id="UP001189429"/>
    </source>
</evidence>
<dbReference type="Proteomes" id="UP001189429">
    <property type="component" value="Unassembled WGS sequence"/>
</dbReference>
<evidence type="ECO:0000313" key="5">
    <source>
        <dbReference type="EMBL" id="CAK0857194.1"/>
    </source>
</evidence>
<comment type="caution">
    <text evidence="5">The sequence shown here is derived from an EMBL/GenBank/DDBJ whole genome shotgun (WGS) entry which is preliminary data.</text>
</comment>
<dbReference type="PANTHER" id="PTHR45672">
    <property type="entry name" value="PROTEIN DISULFIDE-ISOMERASE C17H9.14C-RELATED"/>
    <property type="match status" value="1"/>
</dbReference>
<dbReference type="SUPFAM" id="SSF52833">
    <property type="entry name" value="Thioredoxin-like"/>
    <property type="match status" value="1"/>
</dbReference>
<dbReference type="Pfam" id="PF00085">
    <property type="entry name" value="Thioredoxin"/>
    <property type="match status" value="1"/>
</dbReference>
<dbReference type="InterPro" id="IPR013766">
    <property type="entry name" value="Thioredoxin_domain"/>
</dbReference>
<comment type="similarity">
    <text evidence="1">Belongs to the protein disulfide isomerase family.</text>
</comment>
<evidence type="ECO:0000256" key="2">
    <source>
        <dbReference type="ARBA" id="ARBA00022729"/>
    </source>
</evidence>
<dbReference type="InterPro" id="IPR051063">
    <property type="entry name" value="PDI"/>
</dbReference>
<keyword evidence="6" id="KW-1185">Reference proteome</keyword>
<evidence type="ECO:0000256" key="3">
    <source>
        <dbReference type="SAM" id="Coils"/>
    </source>
</evidence>
<sequence length="173" mass="19304">MKPDWDKLMKNWNKGERAKTSLIADVDCTDEKAKPLCETHGVEGFPTIKWGDPSSLETYEGGREYKDLKKFAKENLKPMCSPVNIDLCDDAKKAEIAKFQAMTPEELTAAIDEKKAAMKAAGETFDAEVKKLQETYEKLQKDKEESIKAVKESGLGLMQAVANSLKAAKKEEL</sequence>
<gene>
    <name evidence="5" type="ORF">PCOR1329_LOCUS47370</name>
</gene>
<proteinExistence type="inferred from homology"/>
<dbReference type="Gene3D" id="3.40.30.10">
    <property type="entry name" value="Glutaredoxin"/>
    <property type="match status" value="1"/>
</dbReference>
<feature type="domain" description="Thioredoxin" evidence="4">
    <location>
        <begin position="1"/>
        <end position="73"/>
    </location>
</feature>
<protein>
    <recommendedName>
        <fullName evidence="4">Thioredoxin domain-containing protein</fullName>
    </recommendedName>
</protein>
<name>A0ABN9UCN9_9DINO</name>
<accession>A0ABN9UCN9</accession>
<feature type="coiled-coil region" evidence="3">
    <location>
        <begin position="122"/>
        <end position="149"/>
    </location>
</feature>
<dbReference type="PANTHER" id="PTHR45672:SF3">
    <property type="entry name" value="THIOREDOXIN DOMAIN-CONTAINING PROTEIN 5"/>
    <property type="match status" value="1"/>
</dbReference>
<reference evidence="5" key="1">
    <citation type="submission" date="2023-10" db="EMBL/GenBank/DDBJ databases">
        <authorList>
            <person name="Chen Y."/>
            <person name="Shah S."/>
            <person name="Dougan E. K."/>
            <person name="Thang M."/>
            <person name="Chan C."/>
        </authorList>
    </citation>
    <scope>NUCLEOTIDE SEQUENCE [LARGE SCALE GENOMIC DNA]</scope>
</reference>
<evidence type="ECO:0000259" key="4">
    <source>
        <dbReference type="Pfam" id="PF00085"/>
    </source>
</evidence>
<evidence type="ECO:0000256" key="1">
    <source>
        <dbReference type="ARBA" id="ARBA00006347"/>
    </source>
</evidence>
<organism evidence="5 6">
    <name type="scientific">Prorocentrum cordatum</name>
    <dbReference type="NCBI Taxonomy" id="2364126"/>
    <lineage>
        <taxon>Eukaryota</taxon>
        <taxon>Sar</taxon>
        <taxon>Alveolata</taxon>
        <taxon>Dinophyceae</taxon>
        <taxon>Prorocentrales</taxon>
        <taxon>Prorocentraceae</taxon>
        <taxon>Prorocentrum</taxon>
    </lineage>
</organism>
<dbReference type="EMBL" id="CAUYUJ010015707">
    <property type="protein sequence ID" value="CAK0857194.1"/>
    <property type="molecule type" value="Genomic_DNA"/>
</dbReference>